<dbReference type="Proteomes" id="UP000232003">
    <property type="component" value="Chromosome"/>
</dbReference>
<organism evidence="1 2">
    <name type="scientific">Nostoc flagelliforme CCNUN1</name>
    <dbReference type="NCBI Taxonomy" id="2038116"/>
    <lineage>
        <taxon>Bacteria</taxon>
        <taxon>Bacillati</taxon>
        <taxon>Cyanobacteriota</taxon>
        <taxon>Cyanophyceae</taxon>
        <taxon>Nostocales</taxon>
        <taxon>Nostocaceae</taxon>
        <taxon>Nostoc</taxon>
    </lineage>
</organism>
<proteinExistence type="predicted"/>
<sequence length="40" mass="4492">MDSVVCVELSVAAHGFMQNQPILYKTLQTALQSAFFPYGW</sequence>
<name>A0A2K8SGW8_9NOSO</name>
<accession>A0A2K8SGW8</accession>
<protein>
    <submittedName>
        <fullName evidence="1">Uncharacterized protein</fullName>
    </submittedName>
</protein>
<keyword evidence="2" id="KW-1185">Reference proteome</keyword>
<reference evidence="1 2" key="1">
    <citation type="submission" date="2017-11" db="EMBL/GenBank/DDBJ databases">
        <title>Complete genome of a free-living desiccation-tolerant cyanobacterium and its photosynthetic adaptation to extreme terrestrial habitat.</title>
        <authorList>
            <person name="Shang J."/>
        </authorList>
    </citation>
    <scope>NUCLEOTIDE SEQUENCE [LARGE SCALE GENOMIC DNA]</scope>
    <source>
        <strain evidence="1 2">CCNUN1</strain>
    </source>
</reference>
<evidence type="ECO:0000313" key="2">
    <source>
        <dbReference type="Proteomes" id="UP000232003"/>
    </source>
</evidence>
<dbReference type="EMBL" id="CP024785">
    <property type="protein sequence ID" value="AUB34701.1"/>
    <property type="molecule type" value="Genomic_DNA"/>
</dbReference>
<evidence type="ECO:0000313" key="1">
    <source>
        <dbReference type="EMBL" id="AUB34701.1"/>
    </source>
</evidence>
<gene>
    <name evidence="1" type="ORF">COO91_00530</name>
</gene>
<dbReference type="KEGG" id="nfl:COO91_00530"/>
<dbReference type="AlphaFoldDB" id="A0A2K8SGW8"/>